<protein>
    <submittedName>
        <fullName evidence="1">Uncharacterized protein</fullName>
    </submittedName>
</protein>
<dbReference type="SUPFAM" id="SSF55347">
    <property type="entry name" value="Glyceraldehyde-3-phosphate dehydrogenase-like, C-terminal domain"/>
    <property type="match status" value="1"/>
</dbReference>
<sequence>MLEELEQGAIGDPRYEHVTLGLPTHGLQRVFCKDLGGSVVLTMGTYCAQLALQVVGPEPPVRIAASGDFTSEGSVDVPQYLKCERHATTLHTELAACG</sequence>
<dbReference type="Gene3D" id="3.30.360.10">
    <property type="entry name" value="Dihydrodipicolinate Reductase, domain 2"/>
    <property type="match status" value="1"/>
</dbReference>
<proteinExistence type="predicted"/>
<comment type="caution">
    <text evidence="1">The sequence shown here is derived from an EMBL/GenBank/DDBJ whole genome shotgun (WGS) entry which is preliminary data.</text>
</comment>
<dbReference type="EMBL" id="JARKHS020008658">
    <property type="protein sequence ID" value="KAK8780568.1"/>
    <property type="molecule type" value="Genomic_DNA"/>
</dbReference>
<reference evidence="1 2" key="1">
    <citation type="journal article" date="2023" name="Arcadia Sci">
        <title>De novo assembly of a long-read Amblyomma americanum tick genome.</title>
        <authorList>
            <person name="Chou S."/>
            <person name="Poskanzer K.E."/>
            <person name="Rollins M."/>
            <person name="Thuy-Boun P.S."/>
        </authorList>
    </citation>
    <scope>NUCLEOTIDE SEQUENCE [LARGE SCALE GENOMIC DNA]</scope>
    <source>
        <strain evidence="1">F_SG_1</strain>
        <tissue evidence="1">Salivary glands</tissue>
    </source>
</reference>
<accession>A0AAQ4F1H4</accession>
<dbReference type="Proteomes" id="UP001321473">
    <property type="component" value="Unassembled WGS sequence"/>
</dbReference>
<keyword evidence="2" id="KW-1185">Reference proteome</keyword>
<dbReference type="AlphaFoldDB" id="A0AAQ4F1H4"/>
<evidence type="ECO:0000313" key="2">
    <source>
        <dbReference type="Proteomes" id="UP001321473"/>
    </source>
</evidence>
<organism evidence="1 2">
    <name type="scientific">Amblyomma americanum</name>
    <name type="common">Lone star tick</name>
    <dbReference type="NCBI Taxonomy" id="6943"/>
    <lineage>
        <taxon>Eukaryota</taxon>
        <taxon>Metazoa</taxon>
        <taxon>Ecdysozoa</taxon>
        <taxon>Arthropoda</taxon>
        <taxon>Chelicerata</taxon>
        <taxon>Arachnida</taxon>
        <taxon>Acari</taxon>
        <taxon>Parasitiformes</taxon>
        <taxon>Ixodida</taxon>
        <taxon>Ixodoidea</taxon>
        <taxon>Ixodidae</taxon>
        <taxon>Amblyomminae</taxon>
        <taxon>Amblyomma</taxon>
    </lineage>
</organism>
<gene>
    <name evidence="1" type="ORF">V5799_018090</name>
</gene>
<name>A0AAQ4F1H4_AMBAM</name>
<evidence type="ECO:0000313" key="1">
    <source>
        <dbReference type="EMBL" id="KAK8780568.1"/>
    </source>
</evidence>